<dbReference type="InterPro" id="IPR039261">
    <property type="entry name" value="FNR_nucleotide-bd"/>
</dbReference>
<proteinExistence type="inferred from homology"/>
<comment type="caution">
    <text evidence="11">The sequence shown here is derived from an EMBL/GenBank/DDBJ whole genome shotgun (WGS) entry which is preliminary data.</text>
</comment>
<accession>A0A813GQ89</accession>
<dbReference type="SUPFAM" id="SSF63380">
    <property type="entry name" value="Riboflavin synthase domain-like"/>
    <property type="match status" value="1"/>
</dbReference>
<dbReference type="SUPFAM" id="SSF52540">
    <property type="entry name" value="P-loop containing nucleoside triphosphate hydrolases"/>
    <property type="match status" value="1"/>
</dbReference>
<sequence>ANLLRKWAREGRPYRGQVFQLQEVEDAIRAVAAQLVAANGTAVAAETLKAKQEAAAQGAASQEAGEKSLGDVTMPSGNDEEIVEVSSLILGFAQRVERMTAVVECAVHRINKPMKPATSAMTIAHRTALEQKCSRASMPQGGVEEVEHLSVPSSSQRMSAAEPQPEPTRHLAQGMAPKKKAAAEARMPATLGTQNFARFFLVTEGNHRADQLQIEVEKSRACVNCECPRTLLFESNYHATSTCAVHDPQEDRKVWAVQLPCSHRAMARTAKGTSAASRLCPCSAFQRMRNQSCSVHSNALCRARLRLGCRARRWAPVHDMQLEVFSRSGTSGKSEPKKGNSSSSYSFRRILHRPWSVMDTCLRRALHVSDPVPAAPEAKVDGSHKLVLFTPPADDPENRREVVVDAMLSGVLREHQRIGVQFMYDCLMGLKDFNGSGCILADDMGLGKTLQSVAVIWTLLTQGGPGGKPACRKALVVCPASLVKNWQAEFEKWLHGKCKLTACAVTGEGPFLLLPVMCISVMFHWAFMTPAELPTRGSAPQLRATARASNAAAPKMTGSMLPTSALFVAAADASAAVAHRAEGEVAVKKKGVKVVHGQEIPWNIFSPEAPYQGKVVKNQKHAQTLTEPTGDANWETAHVTIDHGGNVPYLEGQSIGIIAPGPDKKGETPARIRLYSIASSAVGDDETSKTVTLCVKRNFVVNGEHVNREVGEDKPDKAGTHYPKDSVYRGVCSNHVCDLSVGEEVLITGPTGTEMLLPEDQESNIIMLATGTGIAPMRSYMRLLFNGKAGANADGSRKFKGLAWLFMGVPFAKSLLYDDLASNKSKYPDQFRFDYAVSREQKNAAGQKMYIQTRMAEHAEEIWEPMQSPKTHVYMCGLKGMEVGMAGCFGPIAEKAGMDWLVFAKTMKKADRYPTTSKSTKQGLQL</sequence>
<dbReference type="InterPro" id="IPR027417">
    <property type="entry name" value="P-loop_NTPase"/>
</dbReference>
<comment type="catalytic activity">
    <reaction evidence="8">
        <text>2 reduced [2Fe-2S]-[ferredoxin] + NADP(+) + H(+) = 2 oxidized [2Fe-2S]-[ferredoxin] + NADPH</text>
        <dbReference type="Rhea" id="RHEA:20125"/>
        <dbReference type="Rhea" id="RHEA-COMP:10000"/>
        <dbReference type="Rhea" id="RHEA-COMP:10001"/>
        <dbReference type="ChEBI" id="CHEBI:15378"/>
        <dbReference type="ChEBI" id="CHEBI:33737"/>
        <dbReference type="ChEBI" id="CHEBI:33738"/>
        <dbReference type="ChEBI" id="CHEBI:57783"/>
        <dbReference type="ChEBI" id="CHEBI:58349"/>
        <dbReference type="EC" id="1.18.1.2"/>
    </reaction>
</comment>
<feature type="region of interest" description="Disordered" evidence="9">
    <location>
        <begin position="151"/>
        <end position="170"/>
    </location>
</feature>
<evidence type="ECO:0000256" key="7">
    <source>
        <dbReference type="ARBA" id="ARBA00023002"/>
    </source>
</evidence>
<dbReference type="CDD" id="cd06208">
    <property type="entry name" value="CYPOR_like_FNR"/>
    <property type="match status" value="1"/>
</dbReference>
<dbReference type="EC" id="1.18.1.2" evidence="3"/>
<feature type="compositionally biased region" description="Polar residues" evidence="9">
    <location>
        <begin position="327"/>
        <end position="345"/>
    </location>
</feature>
<dbReference type="PANTHER" id="PTHR43314">
    <property type="match status" value="1"/>
</dbReference>
<dbReference type="Gene3D" id="3.40.50.10810">
    <property type="entry name" value="Tandem AAA-ATPase domain"/>
    <property type="match status" value="1"/>
</dbReference>
<dbReference type="OrthoDB" id="1688044at2759"/>
<dbReference type="InterPro" id="IPR017938">
    <property type="entry name" value="Riboflavin_synthase-like_b-brl"/>
</dbReference>
<dbReference type="EMBL" id="CAJNNV010029116">
    <property type="protein sequence ID" value="CAE8627176.1"/>
    <property type="molecule type" value="Genomic_DNA"/>
</dbReference>
<keyword evidence="7" id="KW-0560">Oxidoreductase</keyword>
<comment type="cofactor">
    <cofactor evidence="1">
        <name>FAD</name>
        <dbReference type="ChEBI" id="CHEBI:57692"/>
    </cofactor>
</comment>
<protein>
    <recommendedName>
        <fullName evidence="3">ferredoxin--NADP(+) reductase</fullName>
        <ecNumber evidence="3">1.18.1.2</ecNumber>
    </recommendedName>
</protein>
<dbReference type="AlphaFoldDB" id="A0A813GQ89"/>
<evidence type="ECO:0000256" key="5">
    <source>
        <dbReference type="ARBA" id="ARBA00022827"/>
    </source>
</evidence>
<feature type="region of interest" description="Disordered" evidence="9">
    <location>
        <begin position="326"/>
        <end position="345"/>
    </location>
</feature>
<dbReference type="InterPro" id="IPR038718">
    <property type="entry name" value="SNF2-like_sf"/>
</dbReference>
<dbReference type="Proteomes" id="UP000654075">
    <property type="component" value="Unassembled WGS sequence"/>
</dbReference>
<dbReference type="InterPro" id="IPR015701">
    <property type="entry name" value="FNR"/>
</dbReference>
<name>A0A813GQ89_POLGL</name>
<feature type="non-terminal residue" evidence="11">
    <location>
        <position position="1"/>
    </location>
</feature>
<dbReference type="InterPro" id="IPR000330">
    <property type="entry name" value="SNF2_N"/>
</dbReference>
<dbReference type="GO" id="GO:0005524">
    <property type="term" value="F:ATP binding"/>
    <property type="evidence" value="ECO:0007669"/>
    <property type="project" value="InterPro"/>
</dbReference>
<evidence type="ECO:0000256" key="2">
    <source>
        <dbReference type="ARBA" id="ARBA00008312"/>
    </source>
</evidence>
<dbReference type="Pfam" id="PF00175">
    <property type="entry name" value="NAD_binding_1"/>
    <property type="match status" value="1"/>
</dbReference>
<dbReference type="PRINTS" id="PR00371">
    <property type="entry name" value="FPNCR"/>
</dbReference>
<dbReference type="Gene3D" id="3.40.50.80">
    <property type="entry name" value="Nucleotide-binding domain of ferredoxin-NADP reductase (FNR) module"/>
    <property type="match status" value="1"/>
</dbReference>
<evidence type="ECO:0000256" key="1">
    <source>
        <dbReference type="ARBA" id="ARBA00001974"/>
    </source>
</evidence>
<reference evidence="11" key="1">
    <citation type="submission" date="2021-02" db="EMBL/GenBank/DDBJ databases">
        <authorList>
            <person name="Dougan E. K."/>
            <person name="Rhodes N."/>
            <person name="Thang M."/>
            <person name="Chan C."/>
        </authorList>
    </citation>
    <scope>NUCLEOTIDE SEQUENCE</scope>
</reference>
<feature type="domain" description="FAD-binding FR-type" evidence="10">
    <location>
        <begin position="608"/>
        <end position="757"/>
    </location>
</feature>
<keyword evidence="5" id="KW-0274">FAD</keyword>
<evidence type="ECO:0000256" key="4">
    <source>
        <dbReference type="ARBA" id="ARBA00022630"/>
    </source>
</evidence>
<evidence type="ECO:0000256" key="6">
    <source>
        <dbReference type="ARBA" id="ARBA00022857"/>
    </source>
</evidence>
<dbReference type="Pfam" id="PF00176">
    <property type="entry name" value="SNF2-rel_dom"/>
    <property type="match status" value="1"/>
</dbReference>
<gene>
    <name evidence="11" type="ORF">PGLA1383_LOCUS43999</name>
</gene>
<dbReference type="InterPro" id="IPR017927">
    <property type="entry name" value="FAD-bd_FR_type"/>
</dbReference>
<keyword evidence="4" id="KW-0285">Flavoprotein</keyword>
<keyword evidence="12" id="KW-1185">Reference proteome</keyword>
<evidence type="ECO:0000313" key="12">
    <source>
        <dbReference type="Proteomes" id="UP000654075"/>
    </source>
</evidence>
<dbReference type="InterPro" id="IPR014001">
    <property type="entry name" value="Helicase_ATP-bd"/>
</dbReference>
<keyword evidence="6" id="KW-0521">NADP</keyword>
<dbReference type="FunFam" id="3.40.50.80:FF:000008">
    <property type="entry name" value="Ferredoxin--NADP reductase, chloroplastic"/>
    <property type="match status" value="1"/>
</dbReference>
<evidence type="ECO:0000259" key="10">
    <source>
        <dbReference type="PROSITE" id="PS51384"/>
    </source>
</evidence>
<dbReference type="Gene3D" id="2.40.30.10">
    <property type="entry name" value="Translation factors"/>
    <property type="match status" value="1"/>
</dbReference>
<evidence type="ECO:0000313" key="11">
    <source>
        <dbReference type="EMBL" id="CAE8627176.1"/>
    </source>
</evidence>
<evidence type="ECO:0000256" key="3">
    <source>
        <dbReference type="ARBA" id="ARBA00013223"/>
    </source>
</evidence>
<evidence type="ECO:0000256" key="9">
    <source>
        <dbReference type="SAM" id="MobiDB-lite"/>
    </source>
</evidence>
<dbReference type="SUPFAM" id="SSF52343">
    <property type="entry name" value="Ferredoxin reductase-like, C-terminal NADP-linked domain"/>
    <property type="match status" value="1"/>
</dbReference>
<organism evidence="11 12">
    <name type="scientific">Polarella glacialis</name>
    <name type="common">Dinoflagellate</name>
    <dbReference type="NCBI Taxonomy" id="89957"/>
    <lineage>
        <taxon>Eukaryota</taxon>
        <taxon>Sar</taxon>
        <taxon>Alveolata</taxon>
        <taxon>Dinophyceae</taxon>
        <taxon>Suessiales</taxon>
        <taxon>Suessiaceae</taxon>
        <taxon>Polarella</taxon>
    </lineage>
</organism>
<comment type="similarity">
    <text evidence="2">Belongs to the ferredoxin--NADP reductase type 1 family.</text>
</comment>
<dbReference type="GO" id="GO:0004324">
    <property type="term" value="F:ferredoxin-NADP+ reductase activity"/>
    <property type="evidence" value="ECO:0007669"/>
    <property type="project" value="UniProtKB-EC"/>
</dbReference>
<evidence type="ECO:0000256" key="8">
    <source>
        <dbReference type="ARBA" id="ARBA00047776"/>
    </source>
</evidence>
<dbReference type="InterPro" id="IPR001709">
    <property type="entry name" value="Flavoprot_Pyr_Nucl_cyt_Rdtase"/>
</dbReference>
<dbReference type="InterPro" id="IPR001433">
    <property type="entry name" value="OxRdtase_FAD/NAD-bd"/>
</dbReference>
<dbReference type="SMART" id="SM00487">
    <property type="entry name" value="DEXDc"/>
    <property type="match status" value="1"/>
</dbReference>
<dbReference type="PROSITE" id="PS51384">
    <property type="entry name" value="FAD_FR"/>
    <property type="match status" value="1"/>
</dbReference>